<keyword evidence="5 9" id="KW-0472">Membrane</keyword>
<comment type="subcellular location">
    <subcellularLocation>
        <location evidence="1 9">Cell membrane</location>
        <topology evidence="1 9">Lipid-anchor</topology>
        <orientation evidence="1 9">Cytoplasmic side</orientation>
    </subcellularLocation>
</comment>
<keyword evidence="3 9" id="KW-1003">Cell membrane</keyword>
<evidence type="ECO:0000256" key="2">
    <source>
        <dbReference type="ARBA" id="ARBA00007431"/>
    </source>
</evidence>
<evidence type="ECO:0000256" key="9">
    <source>
        <dbReference type="RuleBase" id="RU004973"/>
    </source>
</evidence>
<keyword evidence="7 9" id="KW-0449">Lipoprotein</keyword>
<dbReference type="GO" id="GO:0007186">
    <property type="term" value="P:G protein-coupled receptor signaling pathway"/>
    <property type="evidence" value="ECO:0007669"/>
    <property type="project" value="InterPro"/>
</dbReference>
<evidence type="ECO:0000256" key="8">
    <source>
        <dbReference type="ARBA" id="ARBA00023289"/>
    </source>
</evidence>
<organism evidence="12 13">
    <name type="scientific">Alligator mississippiensis</name>
    <name type="common">American alligator</name>
    <dbReference type="NCBI Taxonomy" id="8496"/>
    <lineage>
        <taxon>Eukaryota</taxon>
        <taxon>Metazoa</taxon>
        <taxon>Chordata</taxon>
        <taxon>Craniata</taxon>
        <taxon>Vertebrata</taxon>
        <taxon>Euteleostomi</taxon>
        <taxon>Archelosauria</taxon>
        <taxon>Archosauria</taxon>
        <taxon>Crocodylia</taxon>
        <taxon>Alligatoridae</taxon>
        <taxon>Alligatorinae</taxon>
        <taxon>Alligator</taxon>
    </lineage>
</organism>
<dbReference type="SUPFAM" id="SSF48670">
    <property type="entry name" value="Transducin (heterotrimeric G protein), gamma chain"/>
    <property type="match status" value="1"/>
</dbReference>
<evidence type="ECO:0000313" key="13">
    <source>
        <dbReference type="Proteomes" id="UP000050525"/>
    </source>
</evidence>
<dbReference type="InterPro" id="IPR015898">
    <property type="entry name" value="G-protein_gamma-like_dom"/>
</dbReference>
<evidence type="ECO:0000313" key="12">
    <source>
        <dbReference type="EMBL" id="KYO31316.1"/>
    </source>
</evidence>
<dbReference type="EMBL" id="AKHW03004091">
    <property type="protein sequence ID" value="KYO31316.1"/>
    <property type="molecule type" value="Genomic_DNA"/>
</dbReference>
<dbReference type="FunFam" id="4.10.260.10:FF:000001">
    <property type="entry name" value="Guanine nucleotide-binding protein subunit gamma"/>
    <property type="match status" value="1"/>
</dbReference>
<dbReference type="GO" id="GO:0005834">
    <property type="term" value="C:heterotrimeric G-protein complex"/>
    <property type="evidence" value="ECO:0007669"/>
    <property type="project" value="InterPro"/>
</dbReference>
<evidence type="ECO:0000256" key="5">
    <source>
        <dbReference type="ARBA" id="ARBA00023136"/>
    </source>
</evidence>
<comment type="subunit">
    <text evidence="9">G proteins are composed of 3 units; alpha, beta and gamma.</text>
</comment>
<dbReference type="PROSITE" id="PS50058">
    <property type="entry name" value="G_PROTEIN_GAMMA"/>
    <property type="match status" value="1"/>
</dbReference>
<protein>
    <recommendedName>
        <fullName evidence="9">Guanine nucleotide-binding protein subunit gamma</fullName>
    </recommendedName>
</protein>
<keyword evidence="8" id="KW-0636">Prenylation</keyword>
<evidence type="ECO:0000259" key="11">
    <source>
        <dbReference type="PROSITE" id="PS50058"/>
    </source>
</evidence>
<dbReference type="PANTHER" id="PTHR13809">
    <property type="entry name" value="GUANINE NUCLEOTIDE-BINDING PROTEIN GAMMA SUBUNIT"/>
    <property type="match status" value="1"/>
</dbReference>
<dbReference type="Pfam" id="PF00631">
    <property type="entry name" value="G-gamma"/>
    <property type="match status" value="1"/>
</dbReference>
<dbReference type="InterPro" id="IPR036284">
    <property type="entry name" value="GGL_sf"/>
</dbReference>
<dbReference type="eggNOG" id="KOG4119">
    <property type="taxonomic scope" value="Eukaryota"/>
</dbReference>
<gene>
    <name evidence="12" type="primary">GNG2</name>
    <name evidence="12" type="ORF">Y1Q_0002559</name>
</gene>
<evidence type="ECO:0000256" key="10">
    <source>
        <dbReference type="SAM" id="MobiDB-lite"/>
    </source>
</evidence>
<evidence type="ECO:0000256" key="1">
    <source>
        <dbReference type="ARBA" id="ARBA00004342"/>
    </source>
</evidence>
<dbReference type="GO" id="GO:0031681">
    <property type="term" value="F:G-protein beta-subunit binding"/>
    <property type="evidence" value="ECO:0007669"/>
    <property type="project" value="InterPro"/>
</dbReference>
<proteinExistence type="inferred from homology"/>
<sequence>MLEEAKLHKSYVTRSSRFLQALGKGDVLPDPSAHVQHRQKRRPAIRDGDGFTMRTFPTSSIYCLSQAINIQRTKRVGAGRPGLSPLQEALAESPGESRGRRVGSTAYLGPGHLNQGISITWIKNRWLSKRATSGSDCSWASPALSLNSRLTSAALPQMASNNTASIAQARKLVEQLKMEANIDRIKVSKAAADLMAYCEAHAKEDPLLTPVPASENPFREKKFFCAIL</sequence>
<accession>A0A151N3B0</accession>
<evidence type="ECO:0000256" key="6">
    <source>
        <dbReference type="ARBA" id="ARBA00023224"/>
    </source>
</evidence>
<keyword evidence="6 9" id="KW-0807">Transducer</keyword>
<dbReference type="Gene3D" id="4.10.260.10">
    <property type="entry name" value="Transducin (heterotrimeric G protein), gamma chain"/>
    <property type="match status" value="1"/>
</dbReference>
<feature type="domain" description="G protein gamma" evidence="11">
    <location>
        <begin position="162"/>
        <end position="228"/>
    </location>
</feature>
<comment type="caution">
    <text evidence="12">The sequence shown here is derived from an EMBL/GenBank/DDBJ whole genome shotgun (WGS) entry which is preliminary data.</text>
</comment>
<reference evidence="12 13" key="1">
    <citation type="journal article" date="2012" name="Genome Biol.">
        <title>Sequencing three crocodilian genomes to illuminate the evolution of archosaurs and amniotes.</title>
        <authorList>
            <person name="St John J.A."/>
            <person name="Braun E.L."/>
            <person name="Isberg S.R."/>
            <person name="Miles L.G."/>
            <person name="Chong A.Y."/>
            <person name="Gongora J."/>
            <person name="Dalzell P."/>
            <person name="Moran C."/>
            <person name="Bed'hom B."/>
            <person name="Abzhanov A."/>
            <person name="Burgess S.C."/>
            <person name="Cooksey A.M."/>
            <person name="Castoe T.A."/>
            <person name="Crawford N.G."/>
            <person name="Densmore L.D."/>
            <person name="Drew J.C."/>
            <person name="Edwards S.V."/>
            <person name="Faircloth B.C."/>
            <person name="Fujita M.K."/>
            <person name="Greenwold M.J."/>
            <person name="Hoffmann F.G."/>
            <person name="Howard J.M."/>
            <person name="Iguchi T."/>
            <person name="Janes D.E."/>
            <person name="Khan S.Y."/>
            <person name="Kohno S."/>
            <person name="de Koning A.J."/>
            <person name="Lance S.L."/>
            <person name="McCarthy F.M."/>
            <person name="McCormack J.E."/>
            <person name="Merchant M.E."/>
            <person name="Peterson D.G."/>
            <person name="Pollock D.D."/>
            <person name="Pourmand N."/>
            <person name="Raney B.J."/>
            <person name="Roessler K.A."/>
            <person name="Sanford J.R."/>
            <person name="Sawyer R.H."/>
            <person name="Schmidt C.J."/>
            <person name="Triplett E.W."/>
            <person name="Tuberville T.D."/>
            <person name="Venegas-Anaya M."/>
            <person name="Howard J.T."/>
            <person name="Jarvis E.D."/>
            <person name="Guillette L.J.Jr."/>
            <person name="Glenn T.C."/>
            <person name="Green R.E."/>
            <person name="Ray D.A."/>
        </authorList>
    </citation>
    <scope>NUCLEOTIDE SEQUENCE [LARGE SCALE GENOMIC DNA]</scope>
    <source>
        <strain evidence="12">KSC_2009_1</strain>
    </source>
</reference>
<dbReference type="STRING" id="8496.A0A151N3B0"/>
<keyword evidence="4" id="KW-0488">Methylation</keyword>
<dbReference type="CDD" id="cd00068">
    <property type="entry name" value="GGL"/>
    <property type="match status" value="1"/>
</dbReference>
<dbReference type="Proteomes" id="UP000050525">
    <property type="component" value="Unassembled WGS sequence"/>
</dbReference>
<comment type="similarity">
    <text evidence="2 9">Belongs to the G protein gamma family.</text>
</comment>
<dbReference type="AlphaFoldDB" id="A0A151N3B0"/>
<dbReference type="SMART" id="SM01224">
    <property type="entry name" value="G_gamma"/>
    <property type="match status" value="1"/>
</dbReference>
<comment type="function">
    <text evidence="9">Guanine nucleotide-binding proteins (G proteins) are involved as a modulator or transducer in various transmembrane signaling systems. The beta and gamma chains are required for the GTPase activity, for replacement of GDP by GTP, and for G protein-effector interaction.</text>
</comment>
<name>A0A151N3B0_ALLMI</name>
<feature type="region of interest" description="Disordered" evidence="10">
    <location>
        <begin position="78"/>
        <end position="103"/>
    </location>
</feature>
<evidence type="ECO:0000256" key="4">
    <source>
        <dbReference type="ARBA" id="ARBA00022481"/>
    </source>
</evidence>
<evidence type="ECO:0000256" key="7">
    <source>
        <dbReference type="ARBA" id="ARBA00023288"/>
    </source>
</evidence>
<evidence type="ECO:0000256" key="3">
    <source>
        <dbReference type="ARBA" id="ARBA00022475"/>
    </source>
</evidence>
<dbReference type="InterPro" id="IPR001770">
    <property type="entry name" value="G-protein_gamma"/>
</dbReference>
<keyword evidence="13" id="KW-1185">Reference proteome</keyword>
<dbReference type="PRINTS" id="PR00321">
    <property type="entry name" value="GPROTEING"/>
</dbReference>
<dbReference type="SMART" id="SM00224">
    <property type="entry name" value="GGL"/>
    <property type="match status" value="1"/>
</dbReference>